<protein>
    <recommendedName>
        <fullName evidence="4">Tetratricopeptide repeat protein</fullName>
    </recommendedName>
</protein>
<evidence type="ECO:0000313" key="2">
    <source>
        <dbReference type="EMBL" id="PWJ93275.1"/>
    </source>
</evidence>
<gene>
    <name evidence="2" type="ORF">C7380_108105</name>
</gene>
<evidence type="ECO:0000256" key="1">
    <source>
        <dbReference type="SAM" id="Phobius"/>
    </source>
</evidence>
<sequence>MKKTLILIFLTTIATIYAQSLDILMYDFDFQNLLKNSSKEVQYFGDLIKRWKMGTQVRSLENLNYTDEEQKIINILETANPKEFLSLIKSTKSILNEDSKIINSFYLYINGEYYKNTKDYILAKDILSISEKLNNINNKLTPITIYYKNYSGIYSEIVDKETIKNELLYGINEYPENKEIVELFVYYSHKYDDFENIEKLYNIYSNFEKKDELTLLYIADIFKDISQKEKSKEISLNLIKDENENIKRNAYTILGDIEDDLNIKIEYYKKASEYSTDDWELFRKLGLAYYEKDKKEYSNMIRVLLLQSLDIKPDQEDIIPIVNELRKELVMENFIKYFLPLILIAFIGLWLIFKYEKKKKEKEKYIDKD</sequence>
<evidence type="ECO:0000313" key="3">
    <source>
        <dbReference type="Proteomes" id="UP000245921"/>
    </source>
</evidence>
<proteinExistence type="predicted"/>
<dbReference type="AlphaFoldDB" id="A0AA45C6V8"/>
<keyword evidence="1" id="KW-0472">Membrane</keyword>
<keyword evidence="3" id="KW-1185">Reference proteome</keyword>
<keyword evidence="1" id="KW-1133">Transmembrane helix</keyword>
<keyword evidence="1" id="KW-0812">Transmembrane</keyword>
<feature type="transmembrane region" description="Helical" evidence="1">
    <location>
        <begin position="334"/>
        <end position="353"/>
    </location>
</feature>
<accession>A0AA45C6V8</accession>
<dbReference type="EMBL" id="QGGI01000008">
    <property type="protein sequence ID" value="PWJ93275.1"/>
    <property type="molecule type" value="Genomic_DNA"/>
</dbReference>
<reference evidence="2 3" key="1">
    <citation type="submission" date="2018-05" db="EMBL/GenBank/DDBJ databases">
        <title>Genomic Encyclopedia of Type Strains, Phase IV (KMG-IV): sequencing the most valuable type-strain genomes for metagenomic binning, comparative biology and taxonomic classification.</title>
        <authorList>
            <person name="Goeker M."/>
        </authorList>
    </citation>
    <scope>NUCLEOTIDE SEQUENCE [LARGE SCALE GENOMIC DNA]</scope>
    <source>
        <strain evidence="2 3">DSM 24906</strain>
    </source>
</reference>
<evidence type="ECO:0008006" key="4">
    <source>
        <dbReference type="Google" id="ProtNLM"/>
    </source>
</evidence>
<dbReference type="RefSeq" id="WP_109604801.1">
    <property type="nucleotide sequence ID" value="NZ_QGGI01000008.1"/>
</dbReference>
<dbReference type="Proteomes" id="UP000245921">
    <property type="component" value="Unassembled WGS sequence"/>
</dbReference>
<name>A0AA45C6V8_9BACT</name>
<organism evidence="2 3">
    <name type="scientific">Oceanotoga teriensis</name>
    <dbReference type="NCBI Taxonomy" id="515440"/>
    <lineage>
        <taxon>Bacteria</taxon>
        <taxon>Thermotogati</taxon>
        <taxon>Thermotogota</taxon>
        <taxon>Thermotogae</taxon>
        <taxon>Petrotogales</taxon>
        <taxon>Petrotogaceae</taxon>
        <taxon>Oceanotoga</taxon>
    </lineage>
</organism>
<comment type="caution">
    <text evidence="2">The sequence shown here is derived from an EMBL/GenBank/DDBJ whole genome shotgun (WGS) entry which is preliminary data.</text>
</comment>